<gene>
    <name evidence="3" type="ORF">E1301_Tti020140</name>
</gene>
<dbReference type="GO" id="GO:1905515">
    <property type="term" value="P:non-motile cilium assembly"/>
    <property type="evidence" value="ECO:0007669"/>
    <property type="project" value="TreeGrafter"/>
</dbReference>
<proteinExistence type="predicted"/>
<dbReference type="EMBL" id="SOYY01000020">
    <property type="protein sequence ID" value="KAA0706743.1"/>
    <property type="molecule type" value="Genomic_DNA"/>
</dbReference>
<keyword evidence="1" id="KW-0732">Signal</keyword>
<keyword evidence="4" id="KW-1185">Reference proteome</keyword>
<protein>
    <submittedName>
        <fullName evidence="3">Coiled-coil and C2 domain-containing protein 2A</fullName>
    </submittedName>
</protein>
<reference evidence="3 4" key="1">
    <citation type="journal article" date="2019" name="Mol. Ecol. Resour.">
        <title>Chromosome-level genome assembly of Triplophysa tibetana, a fish adapted to the harsh high-altitude environment of the Tibetan Plateau.</title>
        <authorList>
            <person name="Yang X."/>
            <person name="Liu H."/>
            <person name="Ma Z."/>
            <person name="Zou Y."/>
            <person name="Zou M."/>
            <person name="Mao Y."/>
            <person name="Li X."/>
            <person name="Wang H."/>
            <person name="Chen T."/>
            <person name="Wang W."/>
            <person name="Yang R."/>
        </authorList>
    </citation>
    <scope>NUCLEOTIDE SEQUENCE [LARGE SCALE GENOMIC DNA]</scope>
    <source>
        <strain evidence="3">TTIB1903HZAU</strain>
        <tissue evidence="3">Muscle</tissue>
    </source>
</reference>
<dbReference type="GO" id="GO:1904491">
    <property type="term" value="P:protein localization to ciliary transition zone"/>
    <property type="evidence" value="ECO:0007669"/>
    <property type="project" value="TreeGrafter"/>
</dbReference>
<dbReference type="InterPro" id="IPR028928">
    <property type="entry name" value="CC2D2AN-C2"/>
</dbReference>
<dbReference type="AlphaFoldDB" id="A0A5A9NBJ5"/>
<accession>A0A5A9NBJ5</accession>
<dbReference type="PANTHER" id="PTHR20837">
    <property type="entry name" value="CENTROSOMAL PROTEIN-RELATED"/>
    <property type="match status" value="1"/>
</dbReference>
<dbReference type="InterPro" id="IPR052434">
    <property type="entry name" value="Tectonic-like_complex_comp"/>
</dbReference>
<evidence type="ECO:0000256" key="1">
    <source>
        <dbReference type="SAM" id="SignalP"/>
    </source>
</evidence>
<feature type="domain" description="CC2D2A N-terminal C2" evidence="2">
    <location>
        <begin position="32"/>
        <end position="99"/>
    </location>
</feature>
<organism evidence="3 4">
    <name type="scientific">Triplophysa tibetana</name>
    <dbReference type="NCBI Taxonomy" id="1572043"/>
    <lineage>
        <taxon>Eukaryota</taxon>
        <taxon>Metazoa</taxon>
        <taxon>Chordata</taxon>
        <taxon>Craniata</taxon>
        <taxon>Vertebrata</taxon>
        <taxon>Euteleostomi</taxon>
        <taxon>Actinopterygii</taxon>
        <taxon>Neopterygii</taxon>
        <taxon>Teleostei</taxon>
        <taxon>Ostariophysi</taxon>
        <taxon>Cypriniformes</taxon>
        <taxon>Nemacheilidae</taxon>
        <taxon>Triplophysa</taxon>
    </lineage>
</organism>
<feature type="chain" id="PRO_5023011855" evidence="1">
    <location>
        <begin position="16"/>
        <end position="129"/>
    </location>
</feature>
<dbReference type="GO" id="GO:0035869">
    <property type="term" value="C:ciliary transition zone"/>
    <property type="evidence" value="ECO:0007669"/>
    <property type="project" value="TreeGrafter"/>
</dbReference>
<dbReference type="Proteomes" id="UP000324632">
    <property type="component" value="Chromosome 20"/>
</dbReference>
<feature type="signal peptide" evidence="1">
    <location>
        <begin position="1"/>
        <end position="15"/>
    </location>
</feature>
<sequence>MCIFFFLLDIRACQLHYHPAGRGVCPSSRIFRLTGSAPFEEMEFSSNQRVTFNHEGFGSGVPFSFEADGTNMQTLLTSGKLSCCVSWAVDMNDVPLAPPSNHPVGACTGQRAMQGFLTSSIPHIHKKYK</sequence>
<dbReference type="PANTHER" id="PTHR20837:SF7">
    <property type="entry name" value="COILED-COIL AND C2 DOMAIN-CONTAINING PROTEIN 2A"/>
    <property type="match status" value="1"/>
</dbReference>
<comment type="caution">
    <text evidence="3">The sequence shown here is derived from an EMBL/GenBank/DDBJ whole genome shotgun (WGS) entry which is preliminary data.</text>
</comment>
<evidence type="ECO:0000313" key="3">
    <source>
        <dbReference type="EMBL" id="KAA0706743.1"/>
    </source>
</evidence>
<dbReference type="Pfam" id="PF15625">
    <property type="entry name" value="CC2D2AN-C2"/>
    <property type="match status" value="1"/>
</dbReference>
<evidence type="ECO:0000259" key="2">
    <source>
        <dbReference type="Pfam" id="PF15625"/>
    </source>
</evidence>
<evidence type="ECO:0000313" key="4">
    <source>
        <dbReference type="Proteomes" id="UP000324632"/>
    </source>
</evidence>
<name>A0A5A9NBJ5_9TELE</name>